<feature type="compositionally biased region" description="Basic residues" evidence="1">
    <location>
        <begin position="728"/>
        <end position="737"/>
    </location>
</feature>
<keyword evidence="3" id="KW-1185">Reference proteome</keyword>
<feature type="compositionally biased region" description="Basic and acidic residues" evidence="1">
    <location>
        <begin position="375"/>
        <end position="391"/>
    </location>
</feature>
<feature type="compositionally biased region" description="Acidic residues" evidence="1">
    <location>
        <begin position="633"/>
        <end position="648"/>
    </location>
</feature>
<evidence type="ECO:0000313" key="3">
    <source>
        <dbReference type="Proteomes" id="UP001583172"/>
    </source>
</evidence>
<reference evidence="2 3" key="1">
    <citation type="journal article" date="2024" name="Commun. Biol.">
        <title>Comparative genomic analysis of thermophilic fungi reveals convergent evolutionary adaptations and gene losses.</title>
        <authorList>
            <person name="Steindorff A.S."/>
            <person name="Aguilar-Pontes M.V."/>
            <person name="Robinson A.J."/>
            <person name="Andreopoulos B."/>
            <person name="LaButti K."/>
            <person name="Kuo A."/>
            <person name="Mondo S."/>
            <person name="Riley R."/>
            <person name="Otillar R."/>
            <person name="Haridas S."/>
            <person name="Lipzen A."/>
            <person name="Grimwood J."/>
            <person name="Schmutz J."/>
            <person name="Clum A."/>
            <person name="Reid I.D."/>
            <person name="Moisan M.C."/>
            <person name="Butler G."/>
            <person name="Nguyen T.T.M."/>
            <person name="Dewar K."/>
            <person name="Conant G."/>
            <person name="Drula E."/>
            <person name="Henrissat B."/>
            <person name="Hansel C."/>
            <person name="Singer S."/>
            <person name="Hutchinson M.I."/>
            <person name="de Vries R.P."/>
            <person name="Natvig D.O."/>
            <person name="Powell A.J."/>
            <person name="Tsang A."/>
            <person name="Grigoriev I.V."/>
        </authorList>
    </citation>
    <scope>NUCLEOTIDE SEQUENCE [LARGE SCALE GENOMIC DNA]</scope>
    <source>
        <strain evidence="2 3">CBS 620.91</strain>
    </source>
</reference>
<feature type="compositionally biased region" description="Polar residues" evidence="1">
    <location>
        <begin position="898"/>
        <end position="914"/>
    </location>
</feature>
<feature type="compositionally biased region" description="Basic and acidic residues" evidence="1">
    <location>
        <begin position="979"/>
        <end position="990"/>
    </location>
</feature>
<name>A0ABR3VJC3_HUMIN</name>
<dbReference type="EMBL" id="JAZGSY010000057">
    <property type="protein sequence ID" value="KAL1841988.1"/>
    <property type="molecule type" value="Genomic_DNA"/>
</dbReference>
<sequence length="1109" mass="120376">MPRAPRQVNRGRNGGTPHHNGAANFQSLFTSPPPPQHQQNGLQNNNNIMGKDPGPLWTSLIPGVQYAIAHALAQQGPLSQGLMSLNLKHAETVSLLHLIEDERRKNARLDSVLLYQQHGGPQPSPLVAQDLLPVTESLPAFEVAQGQRFLRARGMDDAADRLAGWVGSGGSYHHIDFDAGLVGFLADLHSREGDGEGGGGGGSEEAFQQRREAARHLLHMDGRELLVRLDPPPETVNPQRVGSGAGPRASPSGGVDTEGLRVLSEGLHPVNYCVMGPSGNRYSVLDESDWPDWEAVRAMGGISNDDLGRFTEAAAVPDAVNYLDIDDLLDLGALDQAEVVGATQGAVGASGQPAKESLNHLLAVNDADAGFQAADVKEAERQQPAQKREAQDETENAGPADQTEGLSDGKPKGNDEMEKAVAELVNAMAGAVPFDEQYLNFSANQPPAPGLMWWDNGLFKPEDQLVWNPWDPAWDPVLAFSGGVLMDDPMIASPPGRKVVTQKQPARQEVVRQQNPAAGEVARWWASGPTAKDQGDRRVRASSAPPAPGTTLASGSLVEAEGVAPEARQPSNEMLIPGISLMPPPEVRQFSPELAAEVHELLGRNRGVRSTNDSRRAVPAQNRRRTVTFVDVDSDDEMDEDNLDEDGMEGLPVREDDSDDDFTVRPSRARARRFISGSRPLGLGGRPRGSGTRRRTSGAECVSAAPTTPTPAATTNLTESGSLDPPKKRGPGRPRKHPLPEPKAQSQPTDTPSSQPAVSRRKKQTTDDAEAVETPKVPRTYRKRKAPDDANVDEYDYRPRKHKRYDYSPSDPNVLLHSTEGRSMTRAEFLEAFKPHERKYHPGGRLGGGQYIIVATGETWTFETFGQKHSHARREAEALKAQQPATGMSTGDTSTSTAQKEASETIQTQQSIQPVETPRAHSSGATIPSTPSQPTAKKIRLTLPSSSSPATPTPTPQRIRITTAPTPTPTVSKSPATPKTDDTKPKGIRDQIRERVQELDERCRRFNVKTRDKFRTHKAFLEYAEGMRDLLFPEQAPRMAAVPATAAPRSIGPAPAEGFAEIRERVEKRKRGEGVVEAKGQDADWIKDLQKAAQVAVEEVTWEQSKCQK</sequence>
<gene>
    <name evidence="2" type="ORF">VTJ49DRAFT_6231</name>
</gene>
<feature type="region of interest" description="Disordered" evidence="1">
    <location>
        <begin position="375"/>
        <end position="414"/>
    </location>
</feature>
<protein>
    <submittedName>
        <fullName evidence="2">Uncharacterized protein</fullName>
    </submittedName>
</protein>
<feature type="region of interest" description="Disordered" evidence="1">
    <location>
        <begin position="525"/>
        <end position="571"/>
    </location>
</feature>
<feature type="region of interest" description="Disordered" evidence="1">
    <location>
        <begin position="633"/>
        <end position="814"/>
    </location>
</feature>
<feature type="compositionally biased region" description="Low complexity" evidence="1">
    <location>
        <begin position="37"/>
        <end position="47"/>
    </location>
</feature>
<proteinExistence type="predicted"/>
<dbReference type="Proteomes" id="UP001583172">
    <property type="component" value="Unassembled WGS sequence"/>
</dbReference>
<evidence type="ECO:0000256" key="1">
    <source>
        <dbReference type="SAM" id="MobiDB-lite"/>
    </source>
</evidence>
<feature type="compositionally biased region" description="Polar residues" evidence="1">
    <location>
        <begin position="923"/>
        <end position="935"/>
    </location>
</feature>
<feature type="compositionally biased region" description="Low complexity" evidence="1">
    <location>
        <begin position="886"/>
        <end position="897"/>
    </location>
</feature>
<evidence type="ECO:0000313" key="2">
    <source>
        <dbReference type="EMBL" id="KAL1841988.1"/>
    </source>
</evidence>
<comment type="caution">
    <text evidence="2">The sequence shown here is derived from an EMBL/GenBank/DDBJ whole genome shotgun (WGS) entry which is preliminary data.</text>
</comment>
<feature type="compositionally biased region" description="Low complexity" evidence="1">
    <location>
        <begin position="941"/>
        <end position="978"/>
    </location>
</feature>
<feature type="compositionally biased region" description="Low complexity" evidence="1">
    <location>
        <begin position="704"/>
        <end position="715"/>
    </location>
</feature>
<organism evidence="2 3">
    <name type="scientific">Humicola insolens</name>
    <name type="common">Soft-rot fungus</name>
    <dbReference type="NCBI Taxonomy" id="85995"/>
    <lineage>
        <taxon>Eukaryota</taxon>
        <taxon>Fungi</taxon>
        <taxon>Dikarya</taxon>
        <taxon>Ascomycota</taxon>
        <taxon>Pezizomycotina</taxon>
        <taxon>Sordariomycetes</taxon>
        <taxon>Sordariomycetidae</taxon>
        <taxon>Sordariales</taxon>
        <taxon>Chaetomiaceae</taxon>
        <taxon>Mycothermus</taxon>
    </lineage>
</organism>
<feature type="compositionally biased region" description="Polar residues" evidence="1">
    <location>
        <begin position="744"/>
        <end position="757"/>
    </location>
</feature>
<accession>A0ABR3VJC3</accession>
<feature type="region of interest" description="Disordered" evidence="1">
    <location>
        <begin position="228"/>
        <end position="255"/>
    </location>
</feature>
<feature type="region of interest" description="Disordered" evidence="1">
    <location>
        <begin position="866"/>
        <end position="990"/>
    </location>
</feature>
<feature type="region of interest" description="Disordered" evidence="1">
    <location>
        <begin position="1"/>
        <end position="53"/>
    </location>
</feature>